<accession>A0A896APG7</accession>
<dbReference type="Gene3D" id="3.40.50.2000">
    <property type="entry name" value="Glycogen Phosphorylase B"/>
    <property type="match status" value="2"/>
</dbReference>
<evidence type="ECO:0000256" key="1">
    <source>
        <dbReference type="ARBA" id="ARBA00009995"/>
    </source>
</evidence>
<dbReference type="GO" id="GO:0035251">
    <property type="term" value="F:UDP-glucosyltransferase activity"/>
    <property type="evidence" value="ECO:0007669"/>
    <property type="project" value="InterPro"/>
</dbReference>
<dbReference type="EMBL" id="MT075683">
    <property type="protein sequence ID" value="QSB46667.1"/>
    <property type="molecule type" value="mRNA"/>
</dbReference>
<evidence type="ECO:0000313" key="3">
    <source>
        <dbReference type="EMBL" id="QSB46667.1"/>
    </source>
</evidence>
<dbReference type="Pfam" id="PF00201">
    <property type="entry name" value="UDPGT"/>
    <property type="match status" value="1"/>
</dbReference>
<keyword evidence="2 3" id="KW-0808">Transferase</keyword>
<gene>
    <name evidence="3" type="primary">UGT91AD1</name>
</gene>
<dbReference type="FunFam" id="3.40.50.2000:FF:000037">
    <property type="entry name" value="Glycosyltransferase"/>
    <property type="match status" value="1"/>
</dbReference>
<name>A0A896APG7_9GENT</name>
<dbReference type="InterPro" id="IPR002213">
    <property type="entry name" value="UDP_glucos_trans"/>
</dbReference>
<evidence type="ECO:0000256" key="2">
    <source>
        <dbReference type="ARBA" id="ARBA00022679"/>
    </source>
</evidence>
<protein>
    <submittedName>
        <fullName evidence="3">Glycosyltransferase</fullName>
    </submittedName>
</protein>
<dbReference type="AlphaFoldDB" id="A0A896APG7"/>
<dbReference type="CDD" id="cd03784">
    <property type="entry name" value="GT1_Gtf-like"/>
    <property type="match status" value="1"/>
</dbReference>
<sequence length="462" mass="50943">MESKTDQIHVVLVPWSAFGHIIPMFELAIAIAKAGGVHASLVSTPGNILRLPELPPDLRRLIDLVALPLPSDPDNPLPGGAEATVDIPFDKIPLLKLAHNRLKKPFMELLADRSPDWIISDSMVHWAAEAAAEMGVPVICFYPFSAATAVFFGPPKFLTVGFRPSPESMMEKPPWVDFKSTVAYRKHEAPGVHAGFFGRDVSGPSTAERVARAVSKSKAVAIRSCREFESGFFDLQEKISEKPAIPVGFLPPGRGINSTNLDDEWKNIFRWLDDQGPKSVFYVGFGSECKLERDQIDAIARGLELSGVRFIWVLQNADDEGLQLDSVINPKIRGNGVVKVGWAPQRAILGHPSIGGCLFHGGWGSVIETLQYGHCLVILPFIIDQGLNARLLVEKGLAIEVDRGEDGSFTEEDIADSLRKAMVVLRERAEQGATMFRDQELNDKYIEEFVHFMKINGVKKLC</sequence>
<reference evidence="3" key="1">
    <citation type="journal article" date="2020" name="Org. Chem. Front.">
        <title>Discovery and characterization of four glycosyltransferases involved in anthraquinone glycoside biosynthesis in Rubia yunnanensis.</title>
        <authorList>
            <person name="Yi S."/>
            <person name="Kuang T."/>
            <person name="Miao Y."/>
            <person name="Xu Y."/>
            <person name="Wang Z."/>
            <person name="Dong L.-B."/>
            <person name="Tan N."/>
        </authorList>
    </citation>
    <scope>NUCLEOTIDE SEQUENCE</scope>
    <source>
        <strain evidence="3">RyUGT6</strain>
        <tissue evidence="3">Root</tissue>
    </source>
</reference>
<organism evidence="3">
    <name type="scientific">Rubia yunnanensis</name>
    <dbReference type="NCBI Taxonomy" id="1650721"/>
    <lineage>
        <taxon>Eukaryota</taxon>
        <taxon>Viridiplantae</taxon>
        <taxon>Streptophyta</taxon>
        <taxon>Embryophyta</taxon>
        <taxon>Tracheophyta</taxon>
        <taxon>Spermatophyta</taxon>
        <taxon>Magnoliopsida</taxon>
        <taxon>eudicotyledons</taxon>
        <taxon>Gunneridae</taxon>
        <taxon>Pentapetalae</taxon>
        <taxon>asterids</taxon>
        <taxon>lamiids</taxon>
        <taxon>Gentianales</taxon>
        <taxon>Rubiaceae</taxon>
        <taxon>Rubioideae</taxon>
        <taxon>Rubieae</taxon>
        <taxon>Rubia</taxon>
    </lineage>
</organism>
<dbReference type="PANTHER" id="PTHR48049">
    <property type="entry name" value="GLYCOSYLTRANSFERASE"/>
    <property type="match status" value="1"/>
</dbReference>
<proteinExistence type="evidence at transcript level"/>
<dbReference type="InterPro" id="IPR050481">
    <property type="entry name" value="UDP-glycosyltransf_plant"/>
</dbReference>
<dbReference type="SUPFAM" id="SSF53756">
    <property type="entry name" value="UDP-Glycosyltransferase/glycogen phosphorylase"/>
    <property type="match status" value="1"/>
</dbReference>
<dbReference type="PANTHER" id="PTHR48049:SF57">
    <property type="entry name" value="UDP-GLYCOSYLTRANSFERASE 91C1-LIKE"/>
    <property type="match status" value="1"/>
</dbReference>
<comment type="similarity">
    <text evidence="1">Belongs to the UDP-glycosyltransferase family.</text>
</comment>